<dbReference type="AlphaFoldDB" id="A0A6C0CJR7"/>
<accession>A0A6C0CJR7</accession>
<reference evidence="1" key="1">
    <citation type="journal article" date="2020" name="Nature">
        <title>Giant virus diversity and host interactions through global metagenomics.</title>
        <authorList>
            <person name="Schulz F."/>
            <person name="Roux S."/>
            <person name="Paez-Espino D."/>
            <person name="Jungbluth S."/>
            <person name="Walsh D.A."/>
            <person name="Denef V.J."/>
            <person name="McMahon K.D."/>
            <person name="Konstantinidis K.T."/>
            <person name="Eloe-Fadrosh E.A."/>
            <person name="Kyrpides N.C."/>
            <person name="Woyke T."/>
        </authorList>
    </citation>
    <scope>NUCLEOTIDE SEQUENCE</scope>
    <source>
        <strain evidence="1">GVMAG-M-3300021343-4</strain>
    </source>
</reference>
<sequence>MKQINLPHSVWYCKNPEPAGVYMSLQKCNHLPPLRGREIFDIFNGQTLKGCGHTFRDDVWNAYFESLKVNDIISGFYPTRRTVECPLSTTLLKCPDNGCNHTYIFNPNVKITFKFKN</sequence>
<name>A0A6C0CJR7_9ZZZZ</name>
<protein>
    <submittedName>
        <fullName evidence="1">Uncharacterized protein</fullName>
    </submittedName>
</protein>
<organism evidence="1">
    <name type="scientific">viral metagenome</name>
    <dbReference type="NCBI Taxonomy" id="1070528"/>
    <lineage>
        <taxon>unclassified sequences</taxon>
        <taxon>metagenomes</taxon>
        <taxon>organismal metagenomes</taxon>
    </lineage>
</organism>
<dbReference type="EMBL" id="MN739436">
    <property type="protein sequence ID" value="QHT04711.1"/>
    <property type="molecule type" value="Genomic_DNA"/>
</dbReference>
<evidence type="ECO:0000313" key="1">
    <source>
        <dbReference type="EMBL" id="QHT04711.1"/>
    </source>
</evidence>
<proteinExistence type="predicted"/>